<reference evidence="3 4" key="1">
    <citation type="submission" date="2023-10" db="EMBL/GenBank/DDBJ databases">
        <title>Draft genome sequence of Xylaria bambusicola isolate GMP-LS, the root and basal stem rot pathogen of sugarcane in Indonesia.</title>
        <authorList>
            <person name="Selvaraj P."/>
            <person name="Muralishankar V."/>
            <person name="Muruganantham S."/>
            <person name="Sp S."/>
            <person name="Haryani S."/>
            <person name="Lau K.J.X."/>
            <person name="Naqvi N.I."/>
        </authorList>
    </citation>
    <scope>NUCLEOTIDE SEQUENCE [LARGE SCALE GENOMIC DNA]</scope>
    <source>
        <strain evidence="3">GMP-LS</strain>
    </source>
</reference>
<dbReference type="PANTHER" id="PTHR37534:SF15">
    <property type="entry name" value="ZN(II)2CYS6 TRANSCRIPTION FACTOR (EUROFUNG)"/>
    <property type="match status" value="1"/>
</dbReference>
<accession>A0AAN7Z0T5</accession>
<gene>
    <name evidence="3" type="ORF">RRF57_008554</name>
</gene>
<evidence type="ECO:0000256" key="2">
    <source>
        <dbReference type="ARBA" id="ARBA00023242"/>
    </source>
</evidence>
<protein>
    <submittedName>
        <fullName evidence="3">Uncharacterized protein</fullName>
    </submittedName>
</protein>
<dbReference type="InterPro" id="IPR021858">
    <property type="entry name" value="Fun_TF"/>
</dbReference>
<dbReference type="GO" id="GO:0000976">
    <property type="term" value="F:transcription cis-regulatory region binding"/>
    <property type="evidence" value="ECO:0007669"/>
    <property type="project" value="TreeGrafter"/>
</dbReference>
<dbReference type="Proteomes" id="UP001305414">
    <property type="component" value="Unassembled WGS sequence"/>
</dbReference>
<dbReference type="PANTHER" id="PTHR37534">
    <property type="entry name" value="TRANSCRIPTIONAL ACTIVATOR PROTEIN UGA3"/>
    <property type="match status" value="1"/>
</dbReference>
<name>A0AAN7Z0T5_9PEZI</name>
<dbReference type="AlphaFoldDB" id="A0AAN7Z0T5"/>
<dbReference type="GO" id="GO:0045944">
    <property type="term" value="P:positive regulation of transcription by RNA polymerase II"/>
    <property type="evidence" value="ECO:0007669"/>
    <property type="project" value="TreeGrafter"/>
</dbReference>
<sequence>MTPEQIAQNSKELSQTRRQRNALKALARQQSRQRPGASVSPRAMSSGIPLQEVYLLHHWKTSLASLITFSPGVQNPFHAYITPMITDSLSLRSSICSMAAYHLSILKGNPSLLTIATQHQTKAISLFRQTLVTGDIERPSVSLAINMILHMTDRLFSPSPGVIHLGGAKVILDRAGSNFWDCKASTFLLACCSYHDSIVSAFNRTPPVMGLGPNIPYREEMKRMGALRALWETLGRISSMCRLDGFLLYGKGEEIECTLWAIHRLTICEDDGGHTIHAYTEAAFIYLYQVWHKLPSPHPTNTIRASACLGHLSQVDVSSPLVHGHPWPLWMAACETTDTGLRDLVRERVRAMYEYRHLPFLRKFEQDIETAWKIMDKEQVIADQVDYFQANPRPIAKL</sequence>
<evidence type="ECO:0000313" key="4">
    <source>
        <dbReference type="Proteomes" id="UP001305414"/>
    </source>
</evidence>
<evidence type="ECO:0000256" key="1">
    <source>
        <dbReference type="ARBA" id="ARBA00004123"/>
    </source>
</evidence>
<dbReference type="GO" id="GO:0005634">
    <property type="term" value="C:nucleus"/>
    <property type="evidence" value="ECO:0007669"/>
    <property type="project" value="UniProtKB-SubCell"/>
</dbReference>
<evidence type="ECO:0000313" key="3">
    <source>
        <dbReference type="EMBL" id="KAK5632840.1"/>
    </source>
</evidence>
<dbReference type="GO" id="GO:0003700">
    <property type="term" value="F:DNA-binding transcription factor activity"/>
    <property type="evidence" value="ECO:0007669"/>
    <property type="project" value="TreeGrafter"/>
</dbReference>
<keyword evidence="4" id="KW-1185">Reference proteome</keyword>
<comment type="subcellular location">
    <subcellularLocation>
        <location evidence="1">Nucleus</location>
    </subcellularLocation>
</comment>
<dbReference type="Pfam" id="PF11951">
    <property type="entry name" value="Fungal_trans_2"/>
    <property type="match status" value="2"/>
</dbReference>
<keyword evidence="2" id="KW-0539">Nucleus</keyword>
<dbReference type="EMBL" id="JAWHQM010000027">
    <property type="protein sequence ID" value="KAK5632840.1"/>
    <property type="molecule type" value="Genomic_DNA"/>
</dbReference>
<proteinExistence type="predicted"/>
<organism evidence="3 4">
    <name type="scientific">Xylaria bambusicola</name>
    <dbReference type="NCBI Taxonomy" id="326684"/>
    <lineage>
        <taxon>Eukaryota</taxon>
        <taxon>Fungi</taxon>
        <taxon>Dikarya</taxon>
        <taxon>Ascomycota</taxon>
        <taxon>Pezizomycotina</taxon>
        <taxon>Sordariomycetes</taxon>
        <taxon>Xylariomycetidae</taxon>
        <taxon>Xylariales</taxon>
        <taxon>Xylariaceae</taxon>
        <taxon>Xylaria</taxon>
    </lineage>
</organism>
<comment type="caution">
    <text evidence="3">The sequence shown here is derived from an EMBL/GenBank/DDBJ whole genome shotgun (WGS) entry which is preliminary data.</text>
</comment>